<feature type="domain" description="DNA-directed RNA polymerase N-terminal" evidence="9">
    <location>
        <begin position="1"/>
        <end position="280"/>
    </location>
</feature>
<evidence type="ECO:0000256" key="1">
    <source>
        <dbReference type="ARBA" id="ARBA00009493"/>
    </source>
</evidence>
<dbReference type="InterPro" id="IPR029262">
    <property type="entry name" value="RPOL_N"/>
</dbReference>
<evidence type="ECO:0000256" key="7">
    <source>
        <dbReference type="ARBA" id="ARBA00023314"/>
    </source>
</evidence>
<dbReference type="PROSITE" id="PS00489">
    <property type="entry name" value="RNA_POL_PHAGE_2"/>
    <property type="match status" value="1"/>
</dbReference>
<reference evidence="10 11" key="1">
    <citation type="submission" date="2024-01" db="EMBL/GenBank/DDBJ databases">
        <title>Novel lytic viruses for Xanthomonas sp. and Stenotrophomonas maltophilia.</title>
        <authorList>
            <person name="Petrzik K."/>
            <person name="Brazdova S."/>
            <person name="Sovova L."/>
            <person name="Neoralova M."/>
        </authorList>
    </citation>
    <scope>NUCLEOTIDE SEQUENCE [LARGE SCALE GENOMIC DNA]</scope>
</reference>
<dbReference type="GO" id="GO:0000428">
    <property type="term" value="C:DNA-directed RNA polymerase complex"/>
    <property type="evidence" value="ECO:0007669"/>
    <property type="project" value="UniProtKB-KW"/>
</dbReference>
<sequence>MNQQELELQVFGHGRERIAESISRNEEEGRADANPYAQRLYREFLFPMIANVQAEFAAAKPGRRQAHAALLHGMNYEAVCFLAMRHGIATAALNPNLMQCARDIGKAVYSEHLLDQFAEVKPELFHYLLNDIDKRMSADERYKMNVMRNQALKAGVQFKEWSNGQVLQVGYYLIDKMVEVGLLTMTNERVNAQNVVEIGFTERAEFFVSQISERIIEIAPYWTPCIEPPKDWTGLAEGGYHTPEMRSLGPYMVHTHSTARKFFEHADLTKEYKCINALQRTAWRVNRDMLDIVTNLSYHFDMKEIMMQADSPKPHRPAFLDAYDGKIDESTLPKEQFVAFKAWKREMATWHTDERLRKLKGYRFGLVMQDARKFAEFPAIYFVYFRDFRGRYYVKSSGVSPQGSDLQKALIEFGNGKPLLTQGAKDWFMITGANRFGVDKVSYEDRIKWVLDNEHLILDWAKDPVSNSDWMKADKPLQFLAWCLEYNKWKIYGDKFQSRISVGMDGSCNGLQNFSAMLRDPIGGRAVNLLPSALPNDIYQMVADRATALLQARPDTDEFKEAWLGHVLTRTLVKRSVMTLPYGSKRSSCKDFIIKDYLKQGKFPELDAKAYEAAASYLSYIVWDAIGDVVVKAREAMDWLQQSARTIIKGGDECIRWITPTGFPVVQVYYCQEDHRINTKLCGNMKIQIKRETDETNINRHKNGIAPNFVHSLDASHLTDAVLRCEAEGIDTFHMVHDDYGVHAADAETLYRIIRESFVGIYTEHDMLQELRDTYFDLTEPPEQGDLDMTQVLDSKYFFG</sequence>
<keyword evidence="6" id="KW-0804">Transcription</keyword>
<evidence type="ECO:0000256" key="6">
    <source>
        <dbReference type="ARBA" id="ARBA00023163"/>
    </source>
</evidence>
<dbReference type="InterPro" id="IPR046950">
    <property type="entry name" value="DNA-dir_Rpol_C_phage-type"/>
</dbReference>
<keyword evidence="7" id="KW-1195">Viral transcription</keyword>
<dbReference type="PANTHER" id="PTHR10102:SF0">
    <property type="entry name" value="DNA-DIRECTED RNA POLYMERASE, MITOCHONDRIAL"/>
    <property type="match status" value="1"/>
</dbReference>
<dbReference type="Pfam" id="PF00940">
    <property type="entry name" value="RNA_pol"/>
    <property type="match status" value="1"/>
</dbReference>
<evidence type="ECO:0000256" key="4">
    <source>
        <dbReference type="ARBA" id="ARBA00022679"/>
    </source>
</evidence>
<dbReference type="SUPFAM" id="SSF56672">
    <property type="entry name" value="DNA/RNA polymerases"/>
    <property type="match status" value="1"/>
</dbReference>
<dbReference type="SMART" id="SM01311">
    <property type="entry name" value="RPOL_N"/>
    <property type="match status" value="1"/>
</dbReference>
<dbReference type="InterPro" id="IPR037159">
    <property type="entry name" value="RNA_POL_N_sf"/>
</dbReference>
<evidence type="ECO:0000259" key="9">
    <source>
        <dbReference type="SMART" id="SM01311"/>
    </source>
</evidence>
<dbReference type="PANTHER" id="PTHR10102">
    <property type="entry name" value="DNA-DIRECTED RNA POLYMERASE, MITOCHONDRIAL"/>
    <property type="match status" value="1"/>
</dbReference>
<dbReference type="Proteomes" id="UP001384053">
    <property type="component" value="Segment"/>
</dbReference>
<dbReference type="Gene3D" id="1.10.287.280">
    <property type="match status" value="1"/>
</dbReference>
<dbReference type="InterPro" id="IPR043502">
    <property type="entry name" value="DNA/RNA_pol_sf"/>
</dbReference>
<name>A0ABZ2GZF3_9CAUD</name>
<dbReference type="InterPro" id="IPR024075">
    <property type="entry name" value="DNA-dir_RNA_pol_helix_hairp_sf"/>
</dbReference>
<keyword evidence="5" id="KW-0548">Nucleotidyltransferase</keyword>
<dbReference type="EMBL" id="PP079415">
    <property type="protein sequence ID" value="WWO60303.1"/>
    <property type="molecule type" value="Genomic_DNA"/>
</dbReference>
<keyword evidence="4" id="KW-0808">Transferase</keyword>
<evidence type="ECO:0000256" key="8">
    <source>
        <dbReference type="ARBA" id="ARBA00048552"/>
    </source>
</evidence>
<evidence type="ECO:0000256" key="5">
    <source>
        <dbReference type="ARBA" id="ARBA00022695"/>
    </source>
</evidence>
<comment type="catalytic activity">
    <reaction evidence="8">
        <text>RNA(n) + a ribonucleoside 5'-triphosphate = RNA(n+1) + diphosphate</text>
        <dbReference type="Rhea" id="RHEA:21248"/>
        <dbReference type="Rhea" id="RHEA-COMP:14527"/>
        <dbReference type="Rhea" id="RHEA-COMP:17342"/>
        <dbReference type="ChEBI" id="CHEBI:33019"/>
        <dbReference type="ChEBI" id="CHEBI:61557"/>
        <dbReference type="ChEBI" id="CHEBI:140395"/>
        <dbReference type="EC" id="2.7.7.6"/>
    </reaction>
</comment>
<dbReference type="EC" id="2.7.7.6" evidence="2"/>
<keyword evidence="11" id="KW-1185">Reference proteome</keyword>
<keyword evidence="3 10" id="KW-0240">DNA-directed RNA polymerase</keyword>
<evidence type="ECO:0000313" key="11">
    <source>
        <dbReference type="Proteomes" id="UP001384053"/>
    </source>
</evidence>
<organism evidence="10 11">
    <name type="scientific">Xanthomonas phage SB4</name>
    <dbReference type="NCBI Taxonomy" id="3117473"/>
    <lineage>
        <taxon>Viruses</taxon>
        <taxon>Duplodnaviria</taxon>
        <taxon>Heunggongvirae</taxon>
        <taxon>Uroviricota</taxon>
        <taxon>Caudoviricetes</taxon>
        <taxon>Autographivirales</taxon>
        <taxon>Autonotataviridae</taxon>
        <taxon>Gujervirinae</taxon>
        <taxon>Ceskevirus</taxon>
        <taxon>Ceskevirus SB4</taxon>
    </lineage>
</organism>
<dbReference type="InterPro" id="IPR002092">
    <property type="entry name" value="DNA-dir_Rpol_phage-type"/>
</dbReference>
<evidence type="ECO:0000256" key="2">
    <source>
        <dbReference type="ARBA" id="ARBA00012418"/>
    </source>
</evidence>
<dbReference type="Gene3D" id="1.10.1320.10">
    <property type="entry name" value="DNA-directed RNA polymerase, N-terminal domain"/>
    <property type="match status" value="1"/>
</dbReference>
<proteinExistence type="inferred from homology"/>
<comment type="similarity">
    <text evidence="1">Belongs to the phage and mitochondrial RNA polymerase family.</text>
</comment>
<evidence type="ECO:0000256" key="3">
    <source>
        <dbReference type="ARBA" id="ARBA00022478"/>
    </source>
</evidence>
<dbReference type="Gene3D" id="1.10.287.260">
    <property type="match status" value="1"/>
</dbReference>
<evidence type="ECO:0000313" key="10">
    <source>
        <dbReference type="EMBL" id="WWO60303.1"/>
    </source>
</evidence>
<dbReference type="Pfam" id="PF14700">
    <property type="entry name" value="RPOL_N"/>
    <property type="match status" value="1"/>
</dbReference>
<dbReference type="Gene3D" id="1.10.150.20">
    <property type="entry name" value="5' to 3' exonuclease, C-terminal subdomain"/>
    <property type="match status" value="1"/>
</dbReference>
<accession>A0ABZ2GZF3</accession>
<protein>
    <recommendedName>
        <fullName evidence="2">DNA-directed RNA polymerase</fullName>
        <ecNumber evidence="2">2.7.7.6</ecNumber>
    </recommendedName>
</protein>